<feature type="compositionally biased region" description="Pro residues" evidence="1">
    <location>
        <begin position="85"/>
        <end position="96"/>
    </location>
</feature>
<dbReference type="Proteomes" id="UP001500724">
    <property type="component" value="Unassembled WGS sequence"/>
</dbReference>
<evidence type="ECO:0000256" key="1">
    <source>
        <dbReference type="SAM" id="MobiDB-lite"/>
    </source>
</evidence>
<keyword evidence="3" id="KW-1185">Reference proteome</keyword>
<proteinExistence type="predicted"/>
<evidence type="ECO:0000313" key="3">
    <source>
        <dbReference type="Proteomes" id="UP001500724"/>
    </source>
</evidence>
<dbReference type="EMBL" id="BAAAGU010000069">
    <property type="protein sequence ID" value="GAA0666320.1"/>
    <property type="molecule type" value="Genomic_DNA"/>
</dbReference>
<gene>
    <name evidence="2" type="ORF">GCM10009535_52600</name>
</gene>
<name>A0ABP3SZ76_9ACTN</name>
<feature type="region of interest" description="Disordered" evidence="1">
    <location>
        <begin position="70"/>
        <end position="120"/>
    </location>
</feature>
<reference evidence="3" key="1">
    <citation type="journal article" date="2019" name="Int. J. Syst. Evol. Microbiol.">
        <title>The Global Catalogue of Microorganisms (GCM) 10K type strain sequencing project: providing services to taxonomists for standard genome sequencing and annotation.</title>
        <authorList>
            <consortium name="The Broad Institute Genomics Platform"/>
            <consortium name="The Broad Institute Genome Sequencing Center for Infectious Disease"/>
            <person name="Wu L."/>
            <person name="Ma J."/>
        </authorList>
    </citation>
    <scope>NUCLEOTIDE SEQUENCE [LARGE SCALE GENOMIC DNA]</scope>
    <source>
        <strain evidence="3">JCM 10367</strain>
    </source>
</reference>
<accession>A0ABP3SZ76</accession>
<feature type="region of interest" description="Disordered" evidence="1">
    <location>
        <begin position="30"/>
        <end position="50"/>
    </location>
</feature>
<organism evidence="2 3">
    <name type="scientific">Streptomyces thermocarboxydovorans</name>
    <dbReference type="NCBI Taxonomy" id="59298"/>
    <lineage>
        <taxon>Bacteria</taxon>
        <taxon>Bacillati</taxon>
        <taxon>Actinomycetota</taxon>
        <taxon>Actinomycetes</taxon>
        <taxon>Kitasatosporales</taxon>
        <taxon>Streptomycetaceae</taxon>
        <taxon>Streptomyces</taxon>
    </lineage>
</organism>
<protein>
    <submittedName>
        <fullName evidence="2">Uncharacterized protein</fullName>
    </submittedName>
</protein>
<evidence type="ECO:0000313" key="2">
    <source>
        <dbReference type="EMBL" id="GAA0666320.1"/>
    </source>
</evidence>
<comment type="caution">
    <text evidence="2">The sequence shown here is derived from an EMBL/GenBank/DDBJ whole genome shotgun (WGS) entry which is preliminary data.</text>
</comment>
<sequence length="120" mass="12422">MTVPALLEAVSLRVPDELVTPNGLTVNDILGAPRPRQVGNGLPAAGGELHDPRPIPAGFWQMLTAAAGDLPTGAQDGLVPLALPRTPPGHGPGRPDPPARRRGPPPNFVAGGRSWVPYGR</sequence>